<proteinExistence type="predicted"/>
<accession>B1Z8T1</accession>
<name>B1Z8T1_METPB</name>
<evidence type="ECO:0000313" key="2">
    <source>
        <dbReference type="Proteomes" id="UP000007136"/>
    </source>
</evidence>
<dbReference type="STRING" id="441620.Mpop_5137"/>
<dbReference type="KEGG" id="mpo:Mpop_5137"/>
<dbReference type="AlphaFoldDB" id="B1Z8T1"/>
<dbReference type="Proteomes" id="UP000007136">
    <property type="component" value="Chromosome"/>
</dbReference>
<evidence type="ECO:0000313" key="1">
    <source>
        <dbReference type="EMBL" id="ACB83233.1"/>
    </source>
</evidence>
<gene>
    <name evidence="1" type="ordered locus">Mpop_5137</name>
</gene>
<dbReference type="HOGENOM" id="CLU_2585679_0_0_5"/>
<dbReference type="RefSeq" id="WP_012456829.1">
    <property type="nucleotide sequence ID" value="NC_010725.1"/>
</dbReference>
<sequence>MSEGELAKAFGRLRPLCVNIVGFDGLVGIAERERLPEGKRAEYEAFIRRFGTELAREVIRIADGLNRPKQSSYPTPANDH</sequence>
<organism evidence="1 2">
    <name type="scientific">Methylorubrum populi (strain ATCC BAA-705 / NCIMB 13946 / BJ001)</name>
    <name type="common">Methylobacterium populi</name>
    <dbReference type="NCBI Taxonomy" id="441620"/>
    <lineage>
        <taxon>Bacteria</taxon>
        <taxon>Pseudomonadati</taxon>
        <taxon>Pseudomonadota</taxon>
        <taxon>Alphaproteobacteria</taxon>
        <taxon>Hyphomicrobiales</taxon>
        <taxon>Methylobacteriaceae</taxon>
        <taxon>Methylorubrum</taxon>
    </lineage>
</organism>
<protein>
    <submittedName>
        <fullName evidence="1">Uncharacterized protein</fullName>
    </submittedName>
</protein>
<dbReference type="EMBL" id="CP001029">
    <property type="protein sequence ID" value="ACB83233.1"/>
    <property type="molecule type" value="Genomic_DNA"/>
</dbReference>
<reference evidence="1" key="1">
    <citation type="submission" date="2008-04" db="EMBL/GenBank/DDBJ databases">
        <title>Complete sequence of chromosome of Methylobacterium populi BJ001.</title>
        <authorList>
            <consortium name="US DOE Joint Genome Institute"/>
            <person name="Copeland A."/>
            <person name="Lucas S."/>
            <person name="Lapidus A."/>
            <person name="Glavina del Rio T."/>
            <person name="Dalin E."/>
            <person name="Tice H."/>
            <person name="Bruce D."/>
            <person name="Goodwin L."/>
            <person name="Pitluck S."/>
            <person name="Chertkov O."/>
            <person name="Brettin T."/>
            <person name="Detter J.C."/>
            <person name="Han C."/>
            <person name="Kuske C.R."/>
            <person name="Schmutz J."/>
            <person name="Larimer F."/>
            <person name="Land M."/>
            <person name="Hauser L."/>
            <person name="Kyrpides N."/>
            <person name="Mikhailova N."/>
            <person name="Marx C."/>
            <person name="Richardson P."/>
        </authorList>
    </citation>
    <scope>NUCLEOTIDE SEQUENCE [LARGE SCALE GENOMIC DNA]</scope>
    <source>
        <strain evidence="1">BJ001</strain>
    </source>
</reference>